<comment type="caution">
    <text evidence="4">Lacks conserved residue(s) required for the propagation of feature annotation.</text>
</comment>
<gene>
    <name evidence="4" type="primary">glyA</name>
    <name evidence="7" type="ORF">FHR82_007914</name>
</gene>
<dbReference type="PIRSF" id="PIRSF000412">
    <property type="entry name" value="SHMT"/>
    <property type="match status" value="1"/>
</dbReference>
<accession>A0A7W7QE66</accession>
<comment type="function">
    <text evidence="4">Catalyzes the reversible interconversion of serine and glycine with tetrahydrofolate (THF) serving as the one-carbon carrier. This reaction serves as the major source of one-carbon groups required for the biosynthesis of purines, thymidylate, methionine, and other important biomolecules. Also exhibits THF-independent aldolase activity toward beta-hydroxyamino acids, producing glycine and aldehydes, via a retro-aldol mechanism.</text>
</comment>
<dbReference type="InterPro" id="IPR039429">
    <property type="entry name" value="SHMT-like_dom"/>
</dbReference>
<comment type="cofactor">
    <cofactor evidence="1 4 5">
        <name>pyridoxal 5'-phosphate</name>
        <dbReference type="ChEBI" id="CHEBI:597326"/>
    </cofactor>
</comment>
<dbReference type="InterPro" id="IPR001085">
    <property type="entry name" value="Ser_HO-MeTrfase"/>
</dbReference>
<dbReference type="NCBIfam" id="NF000586">
    <property type="entry name" value="PRK00011.1"/>
    <property type="match status" value="1"/>
</dbReference>
<dbReference type="InterPro" id="IPR015422">
    <property type="entry name" value="PyrdxlP-dep_Trfase_small"/>
</dbReference>
<evidence type="ECO:0000256" key="2">
    <source>
        <dbReference type="ARBA" id="ARBA00006376"/>
    </source>
</evidence>
<feature type="binding site" evidence="4">
    <location>
        <begin position="145"/>
        <end position="147"/>
    </location>
    <ligand>
        <name>(6S)-5,6,7,8-tetrahydrofolate</name>
        <dbReference type="ChEBI" id="CHEBI:57453"/>
    </ligand>
</feature>
<dbReference type="PANTHER" id="PTHR11680">
    <property type="entry name" value="SERINE HYDROXYMETHYLTRANSFERASE"/>
    <property type="match status" value="1"/>
</dbReference>
<dbReference type="GO" id="GO:0005829">
    <property type="term" value="C:cytosol"/>
    <property type="evidence" value="ECO:0007669"/>
    <property type="project" value="TreeGrafter"/>
</dbReference>
<dbReference type="HAMAP" id="MF_00051">
    <property type="entry name" value="SHMT"/>
    <property type="match status" value="1"/>
</dbReference>
<dbReference type="UniPathway" id="UPA00288">
    <property type="reaction ID" value="UER01023"/>
</dbReference>
<keyword evidence="3 4" id="KW-0663">Pyridoxal phosphate</keyword>
<name>A0A7W7QE66_9PSEU</name>
<dbReference type="InterPro" id="IPR049943">
    <property type="entry name" value="Ser_HO-MeTrfase-like"/>
</dbReference>
<evidence type="ECO:0000313" key="7">
    <source>
        <dbReference type="EMBL" id="MBB4911644.1"/>
    </source>
</evidence>
<keyword evidence="7" id="KW-0489">Methyltransferase</keyword>
<comment type="subunit">
    <text evidence="4">Homodimer.</text>
</comment>
<comment type="catalytic activity">
    <reaction evidence="4">
        <text>(6R)-5,10-methylene-5,6,7,8-tetrahydrofolate + glycine + H2O = (6S)-5,6,7,8-tetrahydrofolate + L-serine</text>
        <dbReference type="Rhea" id="RHEA:15481"/>
        <dbReference type="ChEBI" id="CHEBI:15377"/>
        <dbReference type="ChEBI" id="CHEBI:15636"/>
        <dbReference type="ChEBI" id="CHEBI:33384"/>
        <dbReference type="ChEBI" id="CHEBI:57305"/>
        <dbReference type="ChEBI" id="CHEBI:57453"/>
        <dbReference type="EC" id="2.1.2.1"/>
    </reaction>
</comment>
<dbReference type="GO" id="GO:0035999">
    <property type="term" value="P:tetrahydrofolate interconversion"/>
    <property type="evidence" value="ECO:0007669"/>
    <property type="project" value="UniProtKB-UniRule"/>
</dbReference>
<dbReference type="SUPFAM" id="SSF53383">
    <property type="entry name" value="PLP-dependent transferases"/>
    <property type="match status" value="1"/>
</dbReference>
<dbReference type="Gene3D" id="3.90.1150.10">
    <property type="entry name" value="Aspartate Aminotransferase, domain 1"/>
    <property type="match status" value="1"/>
</dbReference>
<dbReference type="GO" id="GO:0008168">
    <property type="term" value="F:methyltransferase activity"/>
    <property type="evidence" value="ECO:0007669"/>
    <property type="project" value="UniProtKB-KW"/>
</dbReference>
<feature type="domain" description="Serine hydroxymethyltransferase-like" evidence="6">
    <location>
        <begin position="31"/>
        <end position="413"/>
    </location>
</feature>
<evidence type="ECO:0000259" key="6">
    <source>
        <dbReference type="Pfam" id="PF00464"/>
    </source>
</evidence>
<dbReference type="InterPro" id="IPR015424">
    <property type="entry name" value="PyrdxlP-dep_Trfase"/>
</dbReference>
<dbReference type="GO" id="GO:0032259">
    <property type="term" value="P:methylation"/>
    <property type="evidence" value="ECO:0007669"/>
    <property type="project" value="UniProtKB-KW"/>
</dbReference>
<keyword evidence="4" id="KW-0028">Amino-acid biosynthesis</keyword>
<organism evidence="7 8">
    <name type="scientific">Actinophytocola algeriensis</name>
    <dbReference type="NCBI Taxonomy" id="1768010"/>
    <lineage>
        <taxon>Bacteria</taxon>
        <taxon>Bacillati</taxon>
        <taxon>Actinomycetota</taxon>
        <taxon>Actinomycetes</taxon>
        <taxon>Pseudonocardiales</taxon>
        <taxon>Pseudonocardiaceae</taxon>
    </lineage>
</organism>
<dbReference type="EC" id="2.1.2.1" evidence="4"/>
<feature type="site" description="Plays an important role in substrate specificity" evidence="4">
    <location>
        <position position="248"/>
    </location>
</feature>
<comment type="pathway">
    <text evidence="4">One-carbon metabolism; tetrahydrofolate interconversion.</text>
</comment>
<dbReference type="GO" id="GO:0019264">
    <property type="term" value="P:glycine biosynthetic process from serine"/>
    <property type="evidence" value="ECO:0007669"/>
    <property type="project" value="UniProtKB-UniRule"/>
</dbReference>
<comment type="similarity">
    <text evidence="2 4">Belongs to the SHMT family.</text>
</comment>
<protein>
    <recommendedName>
        <fullName evidence="4">Serine hydroxymethyltransferase</fullName>
        <shortName evidence="4">SHMT</shortName>
        <shortName evidence="4">Serine methylase</shortName>
        <ecNumber evidence="4">2.1.2.1</ecNumber>
    </recommendedName>
</protein>
<reference evidence="7 8" key="1">
    <citation type="submission" date="2020-08" db="EMBL/GenBank/DDBJ databases">
        <title>Genomic Encyclopedia of Type Strains, Phase III (KMG-III): the genomes of soil and plant-associated and newly described type strains.</title>
        <authorList>
            <person name="Whitman W."/>
        </authorList>
    </citation>
    <scope>NUCLEOTIDE SEQUENCE [LARGE SCALE GENOMIC DNA]</scope>
    <source>
        <strain evidence="7 8">CECT 8960</strain>
    </source>
</reference>
<dbReference type="Pfam" id="PF00464">
    <property type="entry name" value="SHMT"/>
    <property type="match status" value="1"/>
</dbReference>
<dbReference type="PANTHER" id="PTHR11680:SF35">
    <property type="entry name" value="SERINE HYDROXYMETHYLTRANSFERASE 1"/>
    <property type="match status" value="1"/>
</dbReference>
<dbReference type="Gene3D" id="3.40.640.10">
    <property type="entry name" value="Type I PLP-dependent aspartate aminotransferase-like (Major domain)"/>
    <property type="match status" value="1"/>
</dbReference>
<feature type="binding site" evidence="4">
    <location>
        <position position="141"/>
    </location>
    <ligand>
        <name>(6S)-5,6,7,8-tetrahydrofolate</name>
        <dbReference type="ChEBI" id="CHEBI:57453"/>
    </ligand>
</feature>
<comment type="pathway">
    <text evidence="4">Amino-acid biosynthesis; glycine biosynthesis; glycine from L-serine: step 1/1.</text>
</comment>
<keyword evidence="4" id="KW-0554">One-carbon metabolism</keyword>
<proteinExistence type="inferred from homology"/>
<evidence type="ECO:0000256" key="1">
    <source>
        <dbReference type="ARBA" id="ARBA00001933"/>
    </source>
</evidence>
<dbReference type="CDD" id="cd00378">
    <property type="entry name" value="SHMT"/>
    <property type="match status" value="1"/>
</dbReference>
<dbReference type="GO" id="GO:0004372">
    <property type="term" value="F:glycine hydroxymethyltransferase activity"/>
    <property type="evidence" value="ECO:0007669"/>
    <property type="project" value="UniProtKB-UniRule"/>
</dbReference>
<evidence type="ECO:0000256" key="5">
    <source>
        <dbReference type="PIRSR" id="PIRSR000412-50"/>
    </source>
</evidence>
<dbReference type="RefSeq" id="WP_221464833.1">
    <property type="nucleotide sequence ID" value="NZ_JACHJQ010000010.1"/>
</dbReference>
<dbReference type="InterPro" id="IPR015421">
    <property type="entry name" value="PyrdxlP-dep_Trfase_major"/>
</dbReference>
<dbReference type="AlphaFoldDB" id="A0A7W7QE66"/>
<keyword evidence="8" id="KW-1185">Reference proteome</keyword>
<dbReference type="UniPathway" id="UPA00193"/>
<feature type="modified residue" description="N6-(pyridoxal phosphate)lysine" evidence="4 5">
    <location>
        <position position="249"/>
    </location>
</feature>
<evidence type="ECO:0000256" key="4">
    <source>
        <dbReference type="HAMAP-Rule" id="MF_00051"/>
    </source>
</evidence>
<dbReference type="EMBL" id="JACHJQ010000010">
    <property type="protein sequence ID" value="MBB4911644.1"/>
    <property type="molecule type" value="Genomic_DNA"/>
</dbReference>
<dbReference type="GO" id="GO:0030170">
    <property type="term" value="F:pyridoxal phosphate binding"/>
    <property type="evidence" value="ECO:0007669"/>
    <property type="project" value="UniProtKB-UniRule"/>
</dbReference>
<evidence type="ECO:0000256" key="3">
    <source>
        <dbReference type="ARBA" id="ARBA00022898"/>
    </source>
</evidence>
<keyword evidence="4 7" id="KW-0808">Transferase</keyword>
<keyword evidence="4" id="KW-0963">Cytoplasm</keyword>
<evidence type="ECO:0000313" key="8">
    <source>
        <dbReference type="Proteomes" id="UP000520767"/>
    </source>
</evidence>
<sequence length="455" mass="47825">MTNVAGLPLPAQAGTSLPSFYENALDSLELDDPVLLGLLNDELGRQRETLALVASCSPVSPAALLAEGSIFANVTAEGYPGRRFHAGCVNVDKVERLAVDRAKHAFRARYANVQPHSASTANQVVMNALLSPGDPILGMDLDAGGHLSHGAPVNVSGRVFVARGYGLAPDGLIDYDEVRAKALEHRPRLIIAGTTAYPRTIDWAAFRAIADEVGAYLLADITHIAGLVVAGLHPSPIEHAHVVTTCTHKQLYGPRGGLILLGESATTTLPDGRTLEQAMQGGLFPLMQGAPVVNSIAAKAYALGAVDTPRFADTMARVRSLAAALADQLMRRGVRVISEGTDNHIVVADVLSSFGITGVNAEKALEECDILVNKNRIVGDVHPANVASGVRFGSNSMAARGLDAEDVAEIAEVVVDVLTAAESASARVHTLDPQVRAHARKRIGAICGRRPLAGY</sequence>
<comment type="subcellular location">
    <subcellularLocation>
        <location evidence="4">Cytoplasm</location>
    </subcellularLocation>
</comment>
<comment type="caution">
    <text evidence="7">The sequence shown here is derived from an EMBL/GenBank/DDBJ whole genome shotgun (WGS) entry which is preliminary data.</text>
</comment>
<dbReference type="Proteomes" id="UP000520767">
    <property type="component" value="Unassembled WGS sequence"/>
</dbReference>